<dbReference type="Gene3D" id="1.20.1070.10">
    <property type="entry name" value="Rhodopsin 7-helix transmembrane proteins"/>
    <property type="match status" value="1"/>
</dbReference>
<protein>
    <recommendedName>
        <fullName evidence="4">Serpentine Receptor, class T</fullName>
    </recommendedName>
</protein>
<keyword evidence="1" id="KW-0472">Membrane</keyword>
<accession>A0AAF3EPU2</accession>
<evidence type="ECO:0000313" key="2">
    <source>
        <dbReference type="Proteomes" id="UP000887575"/>
    </source>
</evidence>
<evidence type="ECO:0000313" key="3">
    <source>
        <dbReference type="WBParaSite" id="MBELARI_LOCUS16100"/>
    </source>
</evidence>
<feature type="transmembrane region" description="Helical" evidence="1">
    <location>
        <begin position="236"/>
        <end position="259"/>
    </location>
</feature>
<organism evidence="2 3">
    <name type="scientific">Mesorhabditis belari</name>
    <dbReference type="NCBI Taxonomy" id="2138241"/>
    <lineage>
        <taxon>Eukaryota</taxon>
        <taxon>Metazoa</taxon>
        <taxon>Ecdysozoa</taxon>
        <taxon>Nematoda</taxon>
        <taxon>Chromadorea</taxon>
        <taxon>Rhabditida</taxon>
        <taxon>Rhabditina</taxon>
        <taxon>Rhabditomorpha</taxon>
        <taxon>Rhabditoidea</taxon>
        <taxon>Rhabditidae</taxon>
        <taxon>Mesorhabditinae</taxon>
        <taxon>Mesorhabditis</taxon>
    </lineage>
</organism>
<sequence>MDFLRDQVATNFCNTKLTFWELSARHDKQRLLGALYICYGITVQICYLLSLSVIARKEFRSMSCYKLMLTLGILDVICVTVSSELTGYFYYIGFEYCMLPTITYICGCWMNFFFNTCCMLCFFLVFNRFVSYWKPYLEEVLFAGYRTWLFVALALAYGLIWLIFPLPVLFNFDFGTWIYYPMIQENPPHEFKSVYQVFHNVLICGGIILFYFGLYVMHMWKMHKLKMKNDKAQMQILVQASLVCLFTFITAITWIVMLFVTPTTFILHVAHGSWQLMHGTPAFVYLFLNKTIQHKAIQNLRRYVFKMEMPSVLHKGSSVAPNSNSALQLNEKPKIHEPQESLNITI</sequence>
<dbReference type="SUPFAM" id="SSF81321">
    <property type="entry name" value="Family A G protein-coupled receptor-like"/>
    <property type="match status" value="1"/>
</dbReference>
<feature type="transmembrane region" description="Helical" evidence="1">
    <location>
        <begin position="102"/>
        <end position="126"/>
    </location>
</feature>
<dbReference type="Pfam" id="PF10321">
    <property type="entry name" value="7TM_GPCR_Srt"/>
    <property type="match status" value="1"/>
</dbReference>
<dbReference type="AlphaFoldDB" id="A0AAF3EPU2"/>
<proteinExistence type="predicted"/>
<keyword evidence="1" id="KW-1133">Transmembrane helix</keyword>
<evidence type="ECO:0008006" key="4">
    <source>
        <dbReference type="Google" id="ProtNLM"/>
    </source>
</evidence>
<evidence type="ECO:0000256" key="1">
    <source>
        <dbReference type="SAM" id="Phobius"/>
    </source>
</evidence>
<dbReference type="PANTHER" id="PTHR23021">
    <property type="entry name" value="SERPENTINE RECEPTOR, CLASS T"/>
    <property type="match status" value="1"/>
</dbReference>
<dbReference type="InterPro" id="IPR019425">
    <property type="entry name" value="7TM_GPCR_serpentine_rcpt_Srt"/>
</dbReference>
<reference evidence="3" key="1">
    <citation type="submission" date="2024-02" db="UniProtKB">
        <authorList>
            <consortium name="WormBaseParasite"/>
        </authorList>
    </citation>
    <scope>IDENTIFICATION</scope>
</reference>
<feature type="transmembrane region" description="Helical" evidence="1">
    <location>
        <begin position="265"/>
        <end position="288"/>
    </location>
</feature>
<dbReference type="Proteomes" id="UP000887575">
    <property type="component" value="Unassembled WGS sequence"/>
</dbReference>
<keyword evidence="1" id="KW-0812">Transmembrane</keyword>
<name>A0AAF3EPU2_9BILA</name>
<keyword evidence="2" id="KW-1185">Reference proteome</keyword>
<feature type="transmembrane region" description="Helical" evidence="1">
    <location>
        <begin position="197"/>
        <end position="216"/>
    </location>
</feature>
<dbReference type="WBParaSite" id="MBELARI_LOCUS16100">
    <property type="protein sequence ID" value="MBELARI_LOCUS16100"/>
    <property type="gene ID" value="MBELARI_LOCUS16100"/>
</dbReference>
<feature type="transmembrane region" description="Helical" evidence="1">
    <location>
        <begin position="67"/>
        <end position="90"/>
    </location>
</feature>
<dbReference type="PANTHER" id="PTHR23021:SF11">
    <property type="entry name" value="SERPENTINE RECEPTOR, CLASS T"/>
    <property type="match status" value="1"/>
</dbReference>
<feature type="transmembrane region" description="Helical" evidence="1">
    <location>
        <begin position="147"/>
        <end position="170"/>
    </location>
</feature>
<feature type="transmembrane region" description="Helical" evidence="1">
    <location>
        <begin position="31"/>
        <end position="55"/>
    </location>
</feature>